<dbReference type="Pfam" id="PF00675">
    <property type="entry name" value="Peptidase_M16"/>
    <property type="match status" value="1"/>
</dbReference>
<dbReference type="InterPro" id="IPR001431">
    <property type="entry name" value="Pept_M16_Zn_BS"/>
</dbReference>
<dbReference type="InterPro" id="IPR007863">
    <property type="entry name" value="Peptidase_M16_C"/>
</dbReference>
<dbReference type="PANTHER" id="PTHR11851:SF49">
    <property type="entry name" value="MITOCHONDRIAL-PROCESSING PEPTIDASE SUBUNIT ALPHA"/>
    <property type="match status" value="1"/>
</dbReference>
<dbReference type="Gene3D" id="3.30.830.10">
    <property type="entry name" value="Metalloenzyme, LuxS/M16 peptidase-like"/>
    <property type="match status" value="2"/>
</dbReference>
<dbReference type="InterPro" id="IPR011765">
    <property type="entry name" value="Pept_M16_N"/>
</dbReference>
<organism evidence="5 6">
    <name type="scientific">Adonisia turfae CCMR0081</name>
    <dbReference type="NCBI Taxonomy" id="2292702"/>
    <lineage>
        <taxon>Bacteria</taxon>
        <taxon>Bacillati</taxon>
        <taxon>Cyanobacteriota</taxon>
        <taxon>Adonisia</taxon>
        <taxon>Adonisia turfae</taxon>
    </lineage>
</organism>
<reference evidence="5 6" key="1">
    <citation type="journal article" date="2020" name="Microb. Ecol.">
        <title>Ecogenomics of the Marine Benthic Filamentous Cyanobacterium Adonisia.</title>
        <authorList>
            <person name="Walter J.M."/>
            <person name="Coutinho F.H."/>
            <person name="Leomil L."/>
            <person name="Hargreaves P.I."/>
            <person name="Campeao M.E."/>
            <person name="Vieira V.V."/>
            <person name="Silva B.S."/>
            <person name="Fistarol G.O."/>
            <person name="Salomon P.S."/>
            <person name="Sawabe T."/>
            <person name="Mino S."/>
            <person name="Hosokawa M."/>
            <person name="Miyashita H."/>
            <person name="Maruyama F."/>
            <person name="van Verk M.C."/>
            <person name="Dutilh B.E."/>
            <person name="Thompson C.C."/>
            <person name="Thompson F.L."/>
        </authorList>
    </citation>
    <scope>NUCLEOTIDE SEQUENCE [LARGE SCALE GENOMIC DNA]</scope>
    <source>
        <strain evidence="5 6">CCMR0081</strain>
    </source>
</reference>
<feature type="domain" description="Peptidase M16 C-terminal" evidence="4">
    <location>
        <begin position="177"/>
        <end position="363"/>
    </location>
</feature>
<dbReference type="PROSITE" id="PS00143">
    <property type="entry name" value="INSULINASE"/>
    <property type="match status" value="1"/>
</dbReference>
<dbReference type="InterPro" id="IPR011249">
    <property type="entry name" value="Metalloenz_LuxS/M16"/>
</dbReference>
<sequence length="433" mass="48547">MVTTSVFSEITNQPVVKRLANGLTIIAEQMPTAAVNLNIWLGVGSRVESDAINGMAHFLEHMIFKGTPQLQCGEFERLIEERGAITNAATSQDYTHYYITTAPKDFAKLAPLQVELLLNAKLHDGDFERERPVILEEIRRSEDNPRRRVFQHSMALNFEQLPYRRTVLGPASVIEQLSAEQMRDFHRRWYQPQNMTAVVVGDLPTDQLISIVEQSFEQALANRRQQALTGPLEGVPASTPESPFESIARVDYADATLQQARLVMSWRVPGLRQLSETYALDVLASILGQGRTTRLVQDLRETRALVNSISTSNITYGEQGVFYISANLAIEQLDTVEAAILEHIQCLHEEPVSGAELSRVRTQVANRYVFGNETSSDRASMYGYYHAMTGDIENALNYPTAIKTINAETVQAAVQRYLPIDAYGVLRLYPEAN</sequence>
<comment type="caution">
    <text evidence="5">The sequence shown here is derived from an EMBL/GenBank/DDBJ whole genome shotgun (WGS) entry which is preliminary data.</text>
</comment>
<accession>A0A6M0RVI9</accession>
<evidence type="ECO:0000259" key="4">
    <source>
        <dbReference type="Pfam" id="PF05193"/>
    </source>
</evidence>
<evidence type="ECO:0000256" key="1">
    <source>
        <dbReference type="ARBA" id="ARBA00007261"/>
    </source>
</evidence>
<dbReference type="Proteomes" id="UP000481033">
    <property type="component" value="Unassembled WGS sequence"/>
</dbReference>
<dbReference type="GO" id="GO:0006508">
    <property type="term" value="P:proteolysis"/>
    <property type="evidence" value="ECO:0007669"/>
    <property type="project" value="InterPro"/>
</dbReference>
<comment type="similarity">
    <text evidence="1 2">Belongs to the peptidase M16 family.</text>
</comment>
<dbReference type="EMBL" id="QXHD01000004">
    <property type="protein sequence ID" value="NEZ59732.1"/>
    <property type="molecule type" value="Genomic_DNA"/>
</dbReference>
<gene>
    <name evidence="5" type="ORF">DXZ20_29645</name>
</gene>
<dbReference type="InterPro" id="IPR050361">
    <property type="entry name" value="MPP/UQCRC_Complex"/>
</dbReference>
<dbReference type="RefSeq" id="WP_163702588.1">
    <property type="nucleotide sequence ID" value="NZ_QXHD01000004.1"/>
</dbReference>
<dbReference type="AlphaFoldDB" id="A0A6M0RVI9"/>
<protein>
    <submittedName>
        <fullName evidence="5">Insulinase family protein</fullName>
    </submittedName>
</protein>
<evidence type="ECO:0000256" key="2">
    <source>
        <dbReference type="RuleBase" id="RU004447"/>
    </source>
</evidence>
<evidence type="ECO:0000259" key="3">
    <source>
        <dbReference type="Pfam" id="PF00675"/>
    </source>
</evidence>
<proteinExistence type="inferred from homology"/>
<evidence type="ECO:0000313" key="5">
    <source>
        <dbReference type="EMBL" id="NEZ59732.1"/>
    </source>
</evidence>
<dbReference type="Pfam" id="PF05193">
    <property type="entry name" value="Peptidase_M16_C"/>
    <property type="match status" value="1"/>
</dbReference>
<keyword evidence="6" id="KW-1185">Reference proteome</keyword>
<feature type="domain" description="Peptidase M16 N-terminal" evidence="3">
    <location>
        <begin position="26"/>
        <end position="170"/>
    </location>
</feature>
<evidence type="ECO:0000313" key="6">
    <source>
        <dbReference type="Proteomes" id="UP000481033"/>
    </source>
</evidence>
<dbReference type="PANTHER" id="PTHR11851">
    <property type="entry name" value="METALLOPROTEASE"/>
    <property type="match status" value="1"/>
</dbReference>
<dbReference type="GO" id="GO:0004222">
    <property type="term" value="F:metalloendopeptidase activity"/>
    <property type="evidence" value="ECO:0007669"/>
    <property type="project" value="InterPro"/>
</dbReference>
<dbReference type="GO" id="GO:0046872">
    <property type="term" value="F:metal ion binding"/>
    <property type="evidence" value="ECO:0007669"/>
    <property type="project" value="InterPro"/>
</dbReference>
<name>A0A6M0RVI9_9CYAN</name>
<dbReference type="SUPFAM" id="SSF63411">
    <property type="entry name" value="LuxS/MPP-like metallohydrolase"/>
    <property type="match status" value="2"/>
</dbReference>